<dbReference type="Proteomes" id="UP000289996">
    <property type="component" value="Unassembled WGS sequence"/>
</dbReference>
<keyword evidence="2" id="KW-0315">Glutamine amidotransferase</keyword>
<dbReference type="AlphaFoldDB" id="A0A660E6H6"/>
<sequence>MQTALFVMLDQYADWEPAYLAGQLNQRQDWHIITASDQPTVHSIGGFTTTVDVQLTALPSVVDLVVLIGGQSWQRDLPTLTAYLKTRLTQGTIVGAICRAVDYLATRSLLTGYRHTGNAQILWQNAAAYQNPKDFEATQVVADRNLVTANGTAAIDFAKAVLKQLDLFTDQDQQTLNLQQLGYTNYCQQYGDPFKTTAAKKA</sequence>
<gene>
    <name evidence="2" type="ORF">MUDAN_MDHGFNIF_03053</name>
</gene>
<dbReference type="Pfam" id="PF01965">
    <property type="entry name" value="DJ-1_PfpI"/>
    <property type="match status" value="1"/>
</dbReference>
<organism evidence="2 3">
    <name type="scientific">Lactiplantibacillus mudanjiangensis</name>
    <dbReference type="NCBI Taxonomy" id="1296538"/>
    <lineage>
        <taxon>Bacteria</taxon>
        <taxon>Bacillati</taxon>
        <taxon>Bacillota</taxon>
        <taxon>Bacilli</taxon>
        <taxon>Lactobacillales</taxon>
        <taxon>Lactobacillaceae</taxon>
        <taxon>Lactiplantibacillus</taxon>
    </lineage>
</organism>
<feature type="domain" description="DJ-1/PfpI" evidence="1">
    <location>
        <begin position="3"/>
        <end position="164"/>
    </location>
</feature>
<dbReference type="InterPro" id="IPR029062">
    <property type="entry name" value="Class_I_gatase-like"/>
</dbReference>
<dbReference type="PANTHER" id="PTHR48094">
    <property type="entry name" value="PROTEIN/NUCLEIC ACID DEGLYCASE DJ-1-RELATED"/>
    <property type="match status" value="1"/>
</dbReference>
<dbReference type="GO" id="GO:0016740">
    <property type="term" value="F:transferase activity"/>
    <property type="evidence" value="ECO:0007669"/>
    <property type="project" value="UniProtKB-KW"/>
</dbReference>
<evidence type="ECO:0000313" key="2">
    <source>
        <dbReference type="EMBL" id="VDG28633.1"/>
    </source>
</evidence>
<dbReference type="EMBL" id="UYIG01000121">
    <property type="protein sequence ID" value="VDG28633.1"/>
    <property type="molecule type" value="Genomic_DNA"/>
</dbReference>
<dbReference type="InterPro" id="IPR002818">
    <property type="entry name" value="DJ-1/PfpI"/>
</dbReference>
<dbReference type="OrthoDB" id="6003696at2"/>
<dbReference type="PANTHER" id="PTHR48094:SF19">
    <property type="entry name" value="DJ-1_PFPI DOMAIN-CONTAINING PROTEIN"/>
    <property type="match status" value="1"/>
</dbReference>
<proteinExistence type="predicted"/>
<dbReference type="Gene3D" id="3.40.50.880">
    <property type="match status" value="1"/>
</dbReference>
<keyword evidence="2" id="KW-0808">Transferase</keyword>
<name>A0A660E6H6_9LACO</name>
<evidence type="ECO:0000259" key="1">
    <source>
        <dbReference type="Pfam" id="PF01965"/>
    </source>
</evidence>
<keyword evidence="3" id="KW-1185">Reference proteome</keyword>
<dbReference type="InterPro" id="IPR050325">
    <property type="entry name" value="Prot/Nucl_acid_deglycase"/>
</dbReference>
<dbReference type="GO" id="GO:0005737">
    <property type="term" value="C:cytoplasm"/>
    <property type="evidence" value="ECO:0007669"/>
    <property type="project" value="TreeGrafter"/>
</dbReference>
<dbReference type="RefSeq" id="WP_130851810.1">
    <property type="nucleotide sequence ID" value="NZ_UYIG01000121.1"/>
</dbReference>
<evidence type="ECO:0000313" key="3">
    <source>
        <dbReference type="Proteomes" id="UP000289996"/>
    </source>
</evidence>
<reference evidence="2 3" key="1">
    <citation type="submission" date="2018-11" db="EMBL/GenBank/DDBJ databases">
        <authorList>
            <person name="Wuyts S."/>
        </authorList>
    </citation>
    <scope>NUCLEOTIDE SEQUENCE [LARGE SCALE GENOMIC DNA]</scope>
    <source>
        <strain evidence="2">Lactobacillus mudanjiangensis AMBF249</strain>
    </source>
</reference>
<dbReference type="SUPFAM" id="SSF52317">
    <property type="entry name" value="Class I glutamine amidotransferase-like"/>
    <property type="match status" value="1"/>
</dbReference>
<accession>A0A660E6H6</accession>
<protein>
    <submittedName>
        <fullName evidence="2">Glutamine amidotransferase [Lactobacillus brevis]</fullName>
    </submittedName>
</protein>